<feature type="region of interest" description="Disordered" evidence="1">
    <location>
        <begin position="27"/>
        <end position="95"/>
    </location>
</feature>
<evidence type="ECO:0000313" key="2">
    <source>
        <dbReference type="EMBL" id="KAK2144124.1"/>
    </source>
</evidence>
<dbReference type="AlphaFoldDB" id="A0AAD9J0L2"/>
<dbReference type="Proteomes" id="UP001208570">
    <property type="component" value="Unassembled WGS sequence"/>
</dbReference>
<comment type="caution">
    <text evidence="2">The sequence shown here is derived from an EMBL/GenBank/DDBJ whole genome shotgun (WGS) entry which is preliminary data.</text>
</comment>
<evidence type="ECO:0000313" key="3">
    <source>
        <dbReference type="Proteomes" id="UP001208570"/>
    </source>
</evidence>
<accession>A0AAD9J0L2</accession>
<feature type="compositionally biased region" description="Polar residues" evidence="1">
    <location>
        <begin position="55"/>
        <end position="93"/>
    </location>
</feature>
<keyword evidence="3" id="KW-1185">Reference proteome</keyword>
<reference evidence="2" key="1">
    <citation type="journal article" date="2023" name="Mol. Biol. Evol.">
        <title>Third-Generation Sequencing Reveals the Adaptive Role of the Epigenome in Three Deep-Sea Polychaetes.</title>
        <authorList>
            <person name="Perez M."/>
            <person name="Aroh O."/>
            <person name="Sun Y."/>
            <person name="Lan Y."/>
            <person name="Juniper S.K."/>
            <person name="Young C.R."/>
            <person name="Angers B."/>
            <person name="Qian P.Y."/>
        </authorList>
    </citation>
    <scope>NUCLEOTIDE SEQUENCE</scope>
    <source>
        <strain evidence="2">P08H-3</strain>
    </source>
</reference>
<name>A0AAD9J0L2_9ANNE</name>
<proteinExistence type="predicted"/>
<sequence>MICRPATTEIAVVSSTTQEITSSYVPTIQTSDISSPAGDRDRVTSRVSGDAQRNAAPSSAADNKMNTESAAETDPNLPTSSPFAPALKTTNNSTEEDAVELRLIRNATFMEVLASDGTRERQQITIFICAFYLLF</sequence>
<dbReference type="EMBL" id="JAODUP010000783">
    <property type="protein sequence ID" value="KAK2144124.1"/>
    <property type="molecule type" value="Genomic_DNA"/>
</dbReference>
<gene>
    <name evidence="2" type="ORF">LSH36_783g00012</name>
</gene>
<evidence type="ECO:0000256" key="1">
    <source>
        <dbReference type="SAM" id="MobiDB-lite"/>
    </source>
</evidence>
<protein>
    <submittedName>
        <fullName evidence="2">Uncharacterized protein</fullName>
    </submittedName>
</protein>
<organism evidence="2 3">
    <name type="scientific">Paralvinella palmiformis</name>
    <dbReference type="NCBI Taxonomy" id="53620"/>
    <lineage>
        <taxon>Eukaryota</taxon>
        <taxon>Metazoa</taxon>
        <taxon>Spiralia</taxon>
        <taxon>Lophotrochozoa</taxon>
        <taxon>Annelida</taxon>
        <taxon>Polychaeta</taxon>
        <taxon>Sedentaria</taxon>
        <taxon>Canalipalpata</taxon>
        <taxon>Terebellida</taxon>
        <taxon>Terebelliformia</taxon>
        <taxon>Alvinellidae</taxon>
        <taxon>Paralvinella</taxon>
    </lineage>
</organism>